<name>A0A2M7U9N0_9BACT</name>
<accession>A0A2M7U9N0</accession>
<feature type="region of interest" description="Disordered" evidence="1">
    <location>
        <begin position="366"/>
        <end position="385"/>
    </location>
</feature>
<keyword evidence="2" id="KW-0472">Membrane</keyword>
<evidence type="ECO:0000256" key="2">
    <source>
        <dbReference type="SAM" id="Phobius"/>
    </source>
</evidence>
<sequence>MTQANREPSLKTVLWTTVKILAVGVGGYFGIRSLIDHSAALQSDQLKLQATLNAPGFTPTPGSTQLPGETPVTPGIPATSESSAIPTLPPEAQKPVDRMSAWLNFRPDTAEEAAAMFEGSASDWKMSDEWNGTKVNLVDKNNNPVENYGVIGYMPIEWKTTNQDADPNALHYWPSNPVDAAHYFFPGQNIDTRFLYQNEYGGWHLSEDEWIPSGNPGDKSLNLHPGEVAEGYTVGPDGLMKTQDDRVWVAFGGVNNGINAGVTIPRVNGQGMTIWPPGTDLMKIALEAGNEYNENTHYRGAEGNKLGPDPLNFPVPPIYNAPGYEIIGAVPHRSILAQLNDFGSTLGNVLVRPSFASQLPGSIKNPWKGMTNARGNRGGNGSYGA</sequence>
<protein>
    <submittedName>
        <fullName evidence="3">Uncharacterized protein</fullName>
    </submittedName>
</protein>
<reference evidence="4" key="1">
    <citation type="submission" date="2017-09" db="EMBL/GenBank/DDBJ databases">
        <title>Depth-based differentiation of microbial function through sediment-hosted aquifers and enrichment of novel symbionts in the deep terrestrial subsurface.</title>
        <authorList>
            <person name="Probst A.J."/>
            <person name="Ladd B."/>
            <person name="Jarett J.K."/>
            <person name="Geller-Mcgrath D.E."/>
            <person name="Sieber C.M.K."/>
            <person name="Emerson J.B."/>
            <person name="Anantharaman K."/>
            <person name="Thomas B.C."/>
            <person name="Malmstrom R."/>
            <person name="Stieglmeier M."/>
            <person name="Klingl A."/>
            <person name="Woyke T."/>
            <person name="Ryan C.M."/>
            <person name="Banfield J.F."/>
        </authorList>
    </citation>
    <scope>NUCLEOTIDE SEQUENCE [LARGE SCALE GENOMIC DNA]</scope>
</reference>
<gene>
    <name evidence="3" type="ORF">COY12_00945</name>
</gene>
<feature type="compositionally biased region" description="Gly residues" evidence="1">
    <location>
        <begin position="376"/>
        <end position="385"/>
    </location>
</feature>
<dbReference type="AlphaFoldDB" id="A0A2M7U9N0"/>
<keyword evidence="2" id="KW-1133">Transmembrane helix</keyword>
<comment type="caution">
    <text evidence="3">The sequence shown here is derived from an EMBL/GenBank/DDBJ whole genome shotgun (WGS) entry which is preliminary data.</text>
</comment>
<organism evidence="3 4">
    <name type="scientific">Candidatus Roizmanbacteria bacterium CG_4_10_14_0_2_um_filter_33_96</name>
    <dbReference type="NCBI Taxonomy" id="1974821"/>
    <lineage>
        <taxon>Bacteria</taxon>
        <taxon>Candidatus Roizmaniibacteriota</taxon>
    </lineage>
</organism>
<feature type="transmembrane region" description="Helical" evidence="2">
    <location>
        <begin position="12"/>
        <end position="31"/>
    </location>
</feature>
<dbReference type="Proteomes" id="UP000229506">
    <property type="component" value="Unassembled WGS sequence"/>
</dbReference>
<evidence type="ECO:0000256" key="1">
    <source>
        <dbReference type="SAM" id="MobiDB-lite"/>
    </source>
</evidence>
<feature type="region of interest" description="Disordered" evidence="1">
    <location>
        <begin position="52"/>
        <end position="91"/>
    </location>
</feature>
<evidence type="ECO:0000313" key="4">
    <source>
        <dbReference type="Proteomes" id="UP000229506"/>
    </source>
</evidence>
<keyword evidence="2" id="KW-0812">Transmembrane</keyword>
<proteinExistence type="predicted"/>
<dbReference type="EMBL" id="PFOF01000031">
    <property type="protein sequence ID" value="PIZ67944.1"/>
    <property type="molecule type" value="Genomic_DNA"/>
</dbReference>
<evidence type="ECO:0000313" key="3">
    <source>
        <dbReference type="EMBL" id="PIZ67944.1"/>
    </source>
</evidence>